<comment type="caution">
    <text evidence="3">The sequence shown here is derived from an EMBL/GenBank/DDBJ whole genome shotgun (WGS) entry which is preliminary data.</text>
</comment>
<keyword evidence="1" id="KW-0732">Signal</keyword>
<feature type="domain" description="Lysozyme inhibitor LprI-like N-terminal" evidence="2">
    <location>
        <begin position="20"/>
        <end position="112"/>
    </location>
</feature>
<dbReference type="RefSeq" id="WP_144845529.1">
    <property type="nucleotide sequence ID" value="NZ_VMRJ01000001.1"/>
</dbReference>
<evidence type="ECO:0000313" key="3">
    <source>
        <dbReference type="EMBL" id="TVT43734.1"/>
    </source>
</evidence>
<gene>
    <name evidence="3" type="ORF">FNT36_06510</name>
</gene>
<dbReference type="EMBL" id="VMRJ01000001">
    <property type="protein sequence ID" value="TVT43734.1"/>
    <property type="molecule type" value="Genomic_DNA"/>
</dbReference>
<dbReference type="OrthoDB" id="7340239at2"/>
<organism evidence="3 4">
    <name type="scientific">Hymenobacter setariae</name>
    <dbReference type="NCBI Taxonomy" id="2594794"/>
    <lineage>
        <taxon>Bacteria</taxon>
        <taxon>Pseudomonadati</taxon>
        <taxon>Bacteroidota</taxon>
        <taxon>Cytophagia</taxon>
        <taxon>Cytophagales</taxon>
        <taxon>Hymenobacteraceae</taxon>
        <taxon>Hymenobacter</taxon>
    </lineage>
</organism>
<feature type="chain" id="PRO_5022081457" evidence="1">
    <location>
        <begin position="24"/>
        <end position="136"/>
    </location>
</feature>
<protein>
    <submittedName>
        <fullName evidence="3">DUF1311 domain-containing protein</fullName>
    </submittedName>
</protein>
<evidence type="ECO:0000256" key="1">
    <source>
        <dbReference type="SAM" id="SignalP"/>
    </source>
</evidence>
<proteinExistence type="predicted"/>
<keyword evidence="4" id="KW-1185">Reference proteome</keyword>
<dbReference type="Gene3D" id="1.20.1270.180">
    <property type="match status" value="1"/>
</dbReference>
<feature type="signal peptide" evidence="1">
    <location>
        <begin position="1"/>
        <end position="23"/>
    </location>
</feature>
<dbReference type="AlphaFoldDB" id="A0A558C4N3"/>
<accession>A0A558C4N3</accession>
<dbReference type="InterPro" id="IPR009739">
    <property type="entry name" value="LprI-like_N"/>
</dbReference>
<dbReference type="Proteomes" id="UP000317624">
    <property type="component" value="Unassembled WGS sequence"/>
</dbReference>
<reference evidence="3 4" key="1">
    <citation type="submission" date="2019-07" db="EMBL/GenBank/DDBJ databases">
        <title>Hymenobacter sp. straun FUR1 Genome sequencing and assembly.</title>
        <authorList>
            <person name="Chhetri G."/>
        </authorList>
    </citation>
    <scope>NUCLEOTIDE SEQUENCE [LARGE SCALE GENOMIC DNA]</scope>
    <source>
        <strain evidence="3 4">Fur1</strain>
    </source>
</reference>
<evidence type="ECO:0000313" key="4">
    <source>
        <dbReference type="Proteomes" id="UP000317624"/>
    </source>
</evidence>
<evidence type="ECO:0000259" key="2">
    <source>
        <dbReference type="Pfam" id="PF07007"/>
    </source>
</evidence>
<name>A0A558C4N3_9BACT</name>
<sequence length="136" mass="15400">MKTILLLLACSLFSVSSFGQSQAQMNQEADAAYRKADQELNRVYQQIFKEYCTQTAFLQSLKTAQKLWVQFRDAEMKARYPATNSLVEYGSFFPVCYSNGMEELTKARTKQLRLWLTGIPEGDMCNGSVKVAGAKK</sequence>
<dbReference type="Pfam" id="PF07007">
    <property type="entry name" value="LprI"/>
    <property type="match status" value="1"/>
</dbReference>